<feature type="non-terminal residue" evidence="3">
    <location>
        <position position="142"/>
    </location>
</feature>
<dbReference type="Proteomes" id="UP000187429">
    <property type="component" value="Unassembled WGS sequence"/>
</dbReference>
<comment type="caution">
    <text evidence="3">The sequence shown here is derived from an EMBL/GenBank/DDBJ whole genome shotgun (WGS) entry which is preliminary data.</text>
</comment>
<feature type="chain" id="PRO_5013204018" description="Accumulation-associated protein" evidence="2">
    <location>
        <begin position="17"/>
        <end position="142"/>
    </location>
</feature>
<organism evidence="3 4">
    <name type="scientific">Smittium culicis</name>
    <dbReference type="NCBI Taxonomy" id="133412"/>
    <lineage>
        <taxon>Eukaryota</taxon>
        <taxon>Fungi</taxon>
        <taxon>Fungi incertae sedis</taxon>
        <taxon>Zoopagomycota</taxon>
        <taxon>Kickxellomycotina</taxon>
        <taxon>Harpellomycetes</taxon>
        <taxon>Harpellales</taxon>
        <taxon>Legeriomycetaceae</taxon>
        <taxon>Smittium</taxon>
    </lineage>
</organism>
<evidence type="ECO:0000313" key="4">
    <source>
        <dbReference type="Proteomes" id="UP000187429"/>
    </source>
</evidence>
<feature type="compositionally biased region" description="Pro residues" evidence="1">
    <location>
        <begin position="111"/>
        <end position="142"/>
    </location>
</feature>
<proteinExistence type="predicted"/>
<evidence type="ECO:0008006" key="5">
    <source>
        <dbReference type="Google" id="ProtNLM"/>
    </source>
</evidence>
<dbReference type="AlphaFoldDB" id="A0A1R1Y4H4"/>
<evidence type="ECO:0000256" key="2">
    <source>
        <dbReference type="SAM" id="SignalP"/>
    </source>
</evidence>
<protein>
    <recommendedName>
        <fullName evidence="5">Accumulation-associated protein</fullName>
    </recommendedName>
</protein>
<feature type="region of interest" description="Disordered" evidence="1">
    <location>
        <begin position="95"/>
        <end position="142"/>
    </location>
</feature>
<feature type="signal peptide" evidence="2">
    <location>
        <begin position="1"/>
        <end position="16"/>
    </location>
</feature>
<keyword evidence="2" id="KW-0732">Signal</keyword>
<dbReference type="EMBL" id="LSSM01002434">
    <property type="protein sequence ID" value="OMJ21705.1"/>
    <property type="molecule type" value="Genomic_DNA"/>
</dbReference>
<evidence type="ECO:0000256" key="1">
    <source>
        <dbReference type="SAM" id="MobiDB-lite"/>
    </source>
</evidence>
<keyword evidence="4" id="KW-1185">Reference proteome</keyword>
<sequence length="142" mass="15709">MHIFWILSGLVFGVSAQIQFDSNSKFVDTNTRLRIPWDKICDILNEEGDKLSIKFNTAIGIYCQLSRTSNKNCDNKKFVDHCDICPYNKPCIFNPDASPETPEDPQRPPEDPPVPPDPPPGPPSPRVPPVQPPGPPSPPAPP</sequence>
<accession>A0A1R1Y4H4</accession>
<name>A0A1R1Y4H4_9FUNG</name>
<reference evidence="4" key="1">
    <citation type="submission" date="2017-01" db="EMBL/GenBank/DDBJ databases">
        <authorList>
            <person name="Wang Y."/>
            <person name="White M."/>
            <person name="Kvist S."/>
            <person name="Moncalvo J.-M."/>
        </authorList>
    </citation>
    <scope>NUCLEOTIDE SEQUENCE [LARGE SCALE GENOMIC DNA]</scope>
    <source>
        <strain evidence="4">ID-206-W2</strain>
    </source>
</reference>
<evidence type="ECO:0000313" key="3">
    <source>
        <dbReference type="EMBL" id="OMJ21705.1"/>
    </source>
</evidence>
<gene>
    <name evidence="3" type="ORF">AYI69_g5710</name>
</gene>